<keyword evidence="13" id="KW-1185">Reference proteome</keyword>
<comment type="catalytic activity">
    <reaction evidence="1 8">
        <text>alpha-D-glucose = beta-D-glucose</text>
        <dbReference type="Rhea" id="RHEA:10264"/>
        <dbReference type="ChEBI" id="CHEBI:15903"/>
        <dbReference type="ChEBI" id="CHEBI:17925"/>
        <dbReference type="EC" id="5.1.3.3"/>
    </reaction>
</comment>
<dbReference type="Proteomes" id="UP000264002">
    <property type="component" value="Unassembled WGS sequence"/>
</dbReference>
<feature type="binding site" evidence="10">
    <location>
        <position position="243"/>
    </location>
    <ligand>
        <name>beta-D-galactose</name>
        <dbReference type="ChEBI" id="CHEBI:27667"/>
    </ligand>
</feature>
<evidence type="ECO:0000256" key="4">
    <source>
        <dbReference type="ARBA" id="ARBA00013185"/>
    </source>
</evidence>
<dbReference type="Pfam" id="PF01263">
    <property type="entry name" value="Aldose_epim"/>
    <property type="match status" value="1"/>
</dbReference>
<evidence type="ECO:0000256" key="6">
    <source>
        <dbReference type="ARBA" id="ARBA00023235"/>
    </source>
</evidence>
<comment type="pathway">
    <text evidence="2 8">Carbohydrate metabolism; hexose metabolism.</text>
</comment>
<dbReference type="PROSITE" id="PS00545">
    <property type="entry name" value="ALDOSE_1_EPIMERASE"/>
    <property type="match status" value="1"/>
</dbReference>
<dbReference type="GO" id="GO:0004034">
    <property type="term" value="F:aldose 1-epimerase activity"/>
    <property type="evidence" value="ECO:0007669"/>
    <property type="project" value="UniProtKB-EC"/>
</dbReference>
<feature type="active site" description="Proton donor" evidence="9">
    <location>
        <position position="178"/>
    </location>
</feature>
<comment type="similarity">
    <text evidence="3 8">Belongs to the aldose epimerase family.</text>
</comment>
<dbReference type="GO" id="GO:0030246">
    <property type="term" value="F:carbohydrate binding"/>
    <property type="evidence" value="ECO:0007669"/>
    <property type="project" value="InterPro"/>
</dbReference>
<evidence type="ECO:0000256" key="10">
    <source>
        <dbReference type="PIRSR" id="PIRSR005096-2"/>
    </source>
</evidence>
<dbReference type="InterPro" id="IPR018052">
    <property type="entry name" value="Ald1_epimerase_CS"/>
</dbReference>
<evidence type="ECO:0000256" key="2">
    <source>
        <dbReference type="ARBA" id="ARBA00005028"/>
    </source>
</evidence>
<dbReference type="GO" id="GO:0005737">
    <property type="term" value="C:cytoplasm"/>
    <property type="evidence" value="ECO:0007669"/>
    <property type="project" value="TreeGrafter"/>
</dbReference>
<dbReference type="InterPro" id="IPR047215">
    <property type="entry name" value="Galactose_mutarotase-like"/>
</dbReference>
<gene>
    <name evidence="12" type="ORF">DYP60_04875</name>
</gene>
<dbReference type="GO" id="GO:0006006">
    <property type="term" value="P:glucose metabolic process"/>
    <property type="evidence" value="ECO:0007669"/>
    <property type="project" value="TreeGrafter"/>
</dbReference>
<proteinExistence type="inferred from homology"/>
<evidence type="ECO:0000256" key="5">
    <source>
        <dbReference type="ARBA" id="ARBA00014165"/>
    </source>
</evidence>
<evidence type="ECO:0000256" key="9">
    <source>
        <dbReference type="PIRSR" id="PIRSR005096-1"/>
    </source>
</evidence>
<dbReference type="InterPro" id="IPR011013">
    <property type="entry name" value="Gal_mutarotase_sf_dom"/>
</dbReference>
<dbReference type="PIRSF" id="PIRSF005096">
    <property type="entry name" value="GALM"/>
    <property type="match status" value="1"/>
</dbReference>
<dbReference type="GO" id="GO:0033499">
    <property type="term" value="P:galactose catabolic process via UDP-galactose, Leloir pathway"/>
    <property type="evidence" value="ECO:0007669"/>
    <property type="project" value="TreeGrafter"/>
</dbReference>
<dbReference type="OrthoDB" id="9779408at2"/>
<evidence type="ECO:0000256" key="11">
    <source>
        <dbReference type="PIRSR" id="PIRSR005096-3"/>
    </source>
</evidence>
<dbReference type="InterPro" id="IPR014718">
    <property type="entry name" value="GH-type_carb-bd"/>
</dbReference>
<dbReference type="EMBL" id="QUWK01000004">
    <property type="protein sequence ID" value="RFU95353.1"/>
    <property type="molecule type" value="Genomic_DNA"/>
</dbReference>
<dbReference type="EC" id="5.1.3.3" evidence="4 8"/>
<sequence length="344" mass="37699">MLTKQVVAQTNDGEPIYVITLSIGDYSAEILSLGANLKTLKTPDRNKKVVDIVLGFDNPLDNLRSTTYFGQIVGRFANRIAKGTFSLGGKQYTLETNEGGNSLHSGKSNWGWRNWHVEPFELHGNPGVVLSLFSPDGDGGFPGNVNCTVSYVLTKNGELHIEYEATASAPTPINLTNHSYFNLRGAGSGEITAHEVKLACDRYLKVDEQLIPTGKVVPVQGTAFDFTKGKALGRDMQEAGGYDHCFILEQTPVAKPVEFAWIYEPVSGRTMKIKTTMPAVQLYSGNFLEGKEIGKGGVAYPKHGGVCFETQYYPDAPNHEAFPSCIFSKERPYKHTTVFSFGVK</sequence>
<feature type="binding site" evidence="11">
    <location>
        <begin position="178"/>
        <end position="180"/>
    </location>
    <ligand>
        <name>beta-D-galactose</name>
        <dbReference type="ChEBI" id="CHEBI:27667"/>
    </ligand>
</feature>
<evidence type="ECO:0000256" key="3">
    <source>
        <dbReference type="ARBA" id="ARBA00006206"/>
    </source>
</evidence>
<dbReference type="CDD" id="cd09019">
    <property type="entry name" value="galactose_mutarotase_like"/>
    <property type="match status" value="1"/>
</dbReference>
<evidence type="ECO:0000256" key="7">
    <source>
        <dbReference type="ARBA" id="ARBA00023277"/>
    </source>
</evidence>
<evidence type="ECO:0000313" key="12">
    <source>
        <dbReference type="EMBL" id="RFU95353.1"/>
    </source>
</evidence>
<evidence type="ECO:0000256" key="8">
    <source>
        <dbReference type="PIRNR" id="PIRNR005096"/>
    </source>
</evidence>
<evidence type="ECO:0000313" key="13">
    <source>
        <dbReference type="Proteomes" id="UP000264002"/>
    </source>
</evidence>
<reference evidence="13" key="1">
    <citation type="submission" date="2018-08" db="EMBL/GenBank/DDBJ databases">
        <authorList>
            <person name="Grouzdev D.S."/>
            <person name="Krutkina M.S."/>
        </authorList>
    </citation>
    <scope>NUCLEOTIDE SEQUENCE [LARGE SCALE GENOMIC DNA]</scope>
    <source>
        <strain evidence="13">4-11</strain>
    </source>
</reference>
<dbReference type="RefSeq" id="WP_117329763.1">
    <property type="nucleotide sequence ID" value="NZ_QUWK01000004.1"/>
</dbReference>
<dbReference type="NCBIfam" id="NF008277">
    <property type="entry name" value="PRK11055.1"/>
    <property type="match status" value="1"/>
</dbReference>
<comment type="caution">
    <text evidence="12">The sequence shown here is derived from an EMBL/GenBank/DDBJ whole genome shotgun (WGS) entry which is preliminary data.</text>
</comment>
<dbReference type="AlphaFoldDB" id="A0A372MIT8"/>
<dbReference type="InterPro" id="IPR015443">
    <property type="entry name" value="Aldose_1-epimerase"/>
</dbReference>
<accession>A0A372MIT8</accession>
<feature type="active site" description="Proton acceptor" evidence="9">
    <location>
        <position position="309"/>
    </location>
</feature>
<dbReference type="UniPathway" id="UPA00242"/>
<evidence type="ECO:0000256" key="1">
    <source>
        <dbReference type="ARBA" id="ARBA00001614"/>
    </source>
</evidence>
<keyword evidence="6 8" id="KW-0413">Isomerase</keyword>
<reference evidence="12 13" key="2">
    <citation type="submission" date="2018-09" db="EMBL/GenBank/DDBJ databases">
        <title>Genome of Sphaerochaeta halotolerans strain 4-11.</title>
        <authorList>
            <person name="Nazina T.N."/>
            <person name="Sokolova D.S."/>
        </authorList>
    </citation>
    <scope>NUCLEOTIDE SEQUENCE [LARGE SCALE GENOMIC DNA]</scope>
    <source>
        <strain evidence="12 13">4-11</strain>
    </source>
</reference>
<dbReference type="SUPFAM" id="SSF74650">
    <property type="entry name" value="Galactose mutarotase-like"/>
    <property type="match status" value="1"/>
</dbReference>
<name>A0A372MIT8_9SPIR</name>
<protein>
    <recommendedName>
        <fullName evidence="5 8">Aldose 1-epimerase</fullName>
        <ecNumber evidence="4 8">5.1.3.3</ecNumber>
    </recommendedName>
</protein>
<dbReference type="Gene3D" id="2.70.98.10">
    <property type="match status" value="1"/>
</dbReference>
<organism evidence="12 13">
    <name type="scientific">Sphaerochaeta halotolerans</name>
    <dbReference type="NCBI Taxonomy" id="2293840"/>
    <lineage>
        <taxon>Bacteria</taxon>
        <taxon>Pseudomonadati</taxon>
        <taxon>Spirochaetota</taxon>
        <taxon>Spirochaetia</taxon>
        <taxon>Spirochaetales</taxon>
        <taxon>Sphaerochaetaceae</taxon>
        <taxon>Sphaerochaeta</taxon>
    </lineage>
</organism>
<dbReference type="PANTHER" id="PTHR10091">
    <property type="entry name" value="ALDOSE-1-EPIMERASE"/>
    <property type="match status" value="1"/>
</dbReference>
<keyword evidence="7 8" id="KW-0119">Carbohydrate metabolism</keyword>
<dbReference type="PANTHER" id="PTHR10091:SF0">
    <property type="entry name" value="GALACTOSE MUTAROTASE"/>
    <property type="match status" value="1"/>
</dbReference>
<dbReference type="InterPro" id="IPR008183">
    <property type="entry name" value="Aldose_1/G6P_1-epimerase"/>
</dbReference>
<feature type="binding site" evidence="11">
    <location>
        <begin position="78"/>
        <end position="79"/>
    </location>
    <ligand>
        <name>beta-D-galactose</name>
        <dbReference type="ChEBI" id="CHEBI:27667"/>
    </ligand>
</feature>